<dbReference type="InterPro" id="IPR036047">
    <property type="entry name" value="F-box-like_dom_sf"/>
</dbReference>
<dbReference type="PANTHER" id="PTHR31672">
    <property type="entry name" value="BNACNNG10540D PROTEIN"/>
    <property type="match status" value="1"/>
</dbReference>
<feature type="domain" description="F-box" evidence="1">
    <location>
        <begin position="21"/>
        <end position="53"/>
    </location>
</feature>
<dbReference type="InterPro" id="IPR050796">
    <property type="entry name" value="SCF_F-box_component"/>
</dbReference>
<dbReference type="InterPro" id="IPR006527">
    <property type="entry name" value="F-box-assoc_dom_typ1"/>
</dbReference>
<evidence type="ECO:0008006" key="5">
    <source>
        <dbReference type="Google" id="ProtNLM"/>
    </source>
</evidence>
<dbReference type="AlphaFoldDB" id="A0AAW1IHX7"/>
<evidence type="ECO:0000259" key="2">
    <source>
        <dbReference type="Pfam" id="PF07734"/>
    </source>
</evidence>
<dbReference type="InterPro" id="IPR017451">
    <property type="entry name" value="F-box-assoc_interact_dom"/>
</dbReference>
<dbReference type="NCBIfam" id="TIGR01640">
    <property type="entry name" value="F_box_assoc_1"/>
    <property type="match status" value="1"/>
</dbReference>
<dbReference type="InterPro" id="IPR001810">
    <property type="entry name" value="F-box_dom"/>
</dbReference>
<evidence type="ECO:0000313" key="3">
    <source>
        <dbReference type="EMBL" id="KAK9689380.1"/>
    </source>
</evidence>
<gene>
    <name evidence="3" type="ORF">RND81_09G055900</name>
</gene>
<reference evidence="3" key="1">
    <citation type="submission" date="2024-03" db="EMBL/GenBank/DDBJ databases">
        <title>WGS assembly of Saponaria officinalis var. Norfolk2.</title>
        <authorList>
            <person name="Jenkins J."/>
            <person name="Shu S."/>
            <person name="Grimwood J."/>
            <person name="Barry K."/>
            <person name="Goodstein D."/>
            <person name="Schmutz J."/>
            <person name="Leebens-Mack J."/>
            <person name="Osbourn A."/>
        </authorList>
    </citation>
    <scope>NUCLEOTIDE SEQUENCE [LARGE SCALE GENOMIC DNA]</scope>
    <source>
        <strain evidence="3">JIC</strain>
    </source>
</reference>
<comment type="caution">
    <text evidence="3">The sequence shown here is derived from an EMBL/GenBank/DDBJ whole genome shotgun (WGS) entry which is preliminary data.</text>
</comment>
<keyword evidence="4" id="KW-1185">Reference proteome</keyword>
<organism evidence="3 4">
    <name type="scientific">Saponaria officinalis</name>
    <name type="common">Common soapwort</name>
    <name type="synonym">Lychnis saponaria</name>
    <dbReference type="NCBI Taxonomy" id="3572"/>
    <lineage>
        <taxon>Eukaryota</taxon>
        <taxon>Viridiplantae</taxon>
        <taxon>Streptophyta</taxon>
        <taxon>Embryophyta</taxon>
        <taxon>Tracheophyta</taxon>
        <taxon>Spermatophyta</taxon>
        <taxon>Magnoliopsida</taxon>
        <taxon>eudicotyledons</taxon>
        <taxon>Gunneridae</taxon>
        <taxon>Pentapetalae</taxon>
        <taxon>Caryophyllales</taxon>
        <taxon>Caryophyllaceae</taxon>
        <taxon>Caryophylleae</taxon>
        <taxon>Saponaria</taxon>
    </lineage>
</organism>
<feature type="domain" description="F-box associated beta-propeller type 1" evidence="2">
    <location>
        <begin position="108"/>
        <end position="269"/>
    </location>
</feature>
<dbReference type="Gene3D" id="1.20.1280.50">
    <property type="match status" value="1"/>
</dbReference>
<dbReference type="PANTHER" id="PTHR31672:SF13">
    <property type="entry name" value="F-BOX PROTEIN CPR30-LIKE"/>
    <property type="match status" value="1"/>
</dbReference>
<name>A0AAW1IHX7_SAPOF</name>
<protein>
    <recommendedName>
        <fullName evidence="5">F-box domain-containing protein</fullName>
    </recommendedName>
</protein>
<dbReference type="EMBL" id="JBDFQZ010000009">
    <property type="protein sequence ID" value="KAK9689380.1"/>
    <property type="molecule type" value="Genomic_DNA"/>
</dbReference>
<dbReference type="Proteomes" id="UP001443914">
    <property type="component" value="Unassembled WGS sequence"/>
</dbReference>
<dbReference type="Pfam" id="PF00646">
    <property type="entry name" value="F-box"/>
    <property type="match status" value="1"/>
</dbReference>
<sequence length="369" mass="42302">MESRRINDDKDVMQQSEQRELPHELIIEMILTRLPIKSILRFKSVSKLWYSNLSSSLFASAHLNFHNPSPATESLLIRNRNKFQIMSYENREIDLVNIEFDFDVGGEKMDLVGTCNGLVCLGSSSGRLSIVWNPITRDFRKYFDSEFFGPQCLVYWGFGYVSAMVDYKIVRLCKNMSTDSLTVHVYSIRLNTWKIIDNDVYDDTSHLRNPVLIRISGVLVNETLYWRLPGTNFSFNLVSETLDTFSYLKVSNDDEYIDKLLFVVNGCLSMYGNSFMSGHNFTIMKSSDVIEQIVVPRNLAKSMHCGGTLIGFTRSDKIFTQYLACLGVIDLTLRPLNITPLMNLEKSGKTEICSYCASLIWLDRSPCYI</sequence>
<evidence type="ECO:0000259" key="1">
    <source>
        <dbReference type="Pfam" id="PF00646"/>
    </source>
</evidence>
<accession>A0AAW1IHX7</accession>
<evidence type="ECO:0000313" key="4">
    <source>
        <dbReference type="Proteomes" id="UP001443914"/>
    </source>
</evidence>
<proteinExistence type="predicted"/>
<dbReference type="SUPFAM" id="SSF81383">
    <property type="entry name" value="F-box domain"/>
    <property type="match status" value="1"/>
</dbReference>
<dbReference type="Pfam" id="PF07734">
    <property type="entry name" value="FBA_1"/>
    <property type="match status" value="1"/>
</dbReference>